<dbReference type="GO" id="GO:0016020">
    <property type="term" value="C:membrane"/>
    <property type="evidence" value="ECO:0007669"/>
    <property type="project" value="UniProtKB-SubCell"/>
</dbReference>
<reference evidence="7" key="1">
    <citation type="journal article" date="2021" name="PeerJ">
        <title>Extensive microbial diversity within the chicken gut microbiome revealed by metagenomics and culture.</title>
        <authorList>
            <person name="Gilroy R."/>
            <person name="Ravi A."/>
            <person name="Getino M."/>
            <person name="Pursley I."/>
            <person name="Horton D.L."/>
            <person name="Alikhan N.F."/>
            <person name="Baker D."/>
            <person name="Gharbi K."/>
            <person name="Hall N."/>
            <person name="Watson M."/>
            <person name="Adriaenssens E.M."/>
            <person name="Foster-Nyarko E."/>
            <person name="Jarju S."/>
            <person name="Secka A."/>
            <person name="Antonio M."/>
            <person name="Oren A."/>
            <person name="Chaudhuri R.R."/>
            <person name="La Ragione R."/>
            <person name="Hildebrand F."/>
            <person name="Pallen M.J."/>
        </authorList>
    </citation>
    <scope>NUCLEOTIDE SEQUENCE</scope>
    <source>
        <strain evidence="7">CHK135-1449</strain>
    </source>
</reference>
<comment type="subcellular location">
    <subcellularLocation>
        <location evidence="1">Membrane</location>
        <topology evidence="1">Multi-pass membrane protein</topology>
    </subcellularLocation>
</comment>
<feature type="transmembrane region" description="Helical" evidence="5">
    <location>
        <begin position="37"/>
        <end position="53"/>
    </location>
</feature>
<evidence type="ECO:0000313" key="8">
    <source>
        <dbReference type="Proteomes" id="UP000787156"/>
    </source>
</evidence>
<dbReference type="PANTHER" id="PTHR37422:SF17">
    <property type="entry name" value="O-ANTIGEN LIGASE"/>
    <property type="match status" value="1"/>
</dbReference>
<keyword evidence="3 5" id="KW-1133">Transmembrane helix</keyword>
<feature type="domain" description="O-antigen ligase-related" evidence="6">
    <location>
        <begin position="176"/>
        <end position="304"/>
    </location>
</feature>
<evidence type="ECO:0000256" key="1">
    <source>
        <dbReference type="ARBA" id="ARBA00004141"/>
    </source>
</evidence>
<evidence type="ECO:0000256" key="3">
    <source>
        <dbReference type="ARBA" id="ARBA00022989"/>
    </source>
</evidence>
<comment type="caution">
    <text evidence="7">The sequence shown here is derived from an EMBL/GenBank/DDBJ whole genome shotgun (WGS) entry which is preliminary data.</text>
</comment>
<organism evidence="7 8">
    <name type="scientific">Acinetobacter lwoffii</name>
    <dbReference type="NCBI Taxonomy" id="28090"/>
    <lineage>
        <taxon>Bacteria</taxon>
        <taxon>Pseudomonadati</taxon>
        <taxon>Pseudomonadota</taxon>
        <taxon>Gammaproteobacteria</taxon>
        <taxon>Moraxellales</taxon>
        <taxon>Moraxellaceae</taxon>
        <taxon>Acinetobacter</taxon>
    </lineage>
</organism>
<dbReference type="GO" id="GO:0016874">
    <property type="term" value="F:ligase activity"/>
    <property type="evidence" value="ECO:0007669"/>
    <property type="project" value="UniProtKB-KW"/>
</dbReference>
<feature type="transmembrane region" description="Helical" evidence="5">
    <location>
        <begin position="383"/>
        <end position="401"/>
    </location>
</feature>
<accession>A0A9D2UQ78</accession>
<dbReference type="Pfam" id="PF04932">
    <property type="entry name" value="Wzy_C"/>
    <property type="match status" value="1"/>
</dbReference>
<feature type="transmembrane region" description="Helical" evidence="5">
    <location>
        <begin position="12"/>
        <end position="31"/>
    </location>
</feature>
<gene>
    <name evidence="7" type="ORF">K8V79_00635</name>
</gene>
<keyword evidence="2 5" id="KW-0812">Transmembrane</keyword>
<name>A0A9D2UQ78_ACILW</name>
<dbReference type="Proteomes" id="UP000787156">
    <property type="component" value="Unassembled WGS sequence"/>
</dbReference>
<dbReference type="AlphaFoldDB" id="A0A9D2UQ78"/>
<keyword evidence="4 5" id="KW-0472">Membrane</keyword>
<feature type="transmembrane region" description="Helical" evidence="5">
    <location>
        <begin position="288"/>
        <end position="309"/>
    </location>
</feature>
<feature type="transmembrane region" description="Helical" evidence="5">
    <location>
        <begin position="215"/>
        <end position="232"/>
    </location>
</feature>
<protein>
    <submittedName>
        <fullName evidence="7">O-antigen ligase family protein</fullName>
    </submittedName>
</protein>
<feature type="transmembrane region" description="Helical" evidence="5">
    <location>
        <begin position="321"/>
        <end position="338"/>
    </location>
</feature>
<reference evidence="7" key="2">
    <citation type="submission" date="2021-09" db="EMBL/GenBank/DDBJ databases">
        <authorList>
            <person name="Gilroy R."/>
        </authorList>
    </citation>
    <scope>NUCLEOTIDE SEQUENCE</scope>
    <source>
        <strain evidence="7">CHK135-1449</strain>
    </source>
</reference>
<dbReference type="InterPro" id="IPR007016">
    <property type="entry name" value="O-antigen_ligase-rel_domated"/>
</dbReference>
<dbReference type="PANTHER" id="PTHR37422">
    <property type="entry name" value="TEICHURONIC ACID BIOSYNTHESIS PROTEIN TUAE"/>
    <property type="match status" value="1"/>
</dbReference>
<dbReference type="EMBL" id="DYWX01000009">
    <property type="protein sequence ID" value="HJF26760.1"/>
    <property type="molecule type" value="Genomic_DNA"/>
</dbReference>
<evidence type="ECO:0000256" key="5">
    <source>
        <dbReference type="SAM" id="Phobius"/>
    </source>
</evidence>
<sequence length="425" mass="50524">MFNLIKHFKNKELFIALYFLLFIVGFSIYSFNFYNELRVLEVFLLVGVGLYSLTHKENYISKYDFCFFVFLLFGFLFWSNYFYIFYELSLFYLLYKAFLNLKYNEFLSKLVIWLSFSIFLMLPIAIVEFIASGIYQNWYPMPWNIRVYNSYFLVLSIFAIWFYLKQEKFKNFYLAFLFLAFLSILLDGGRSTILAYSVFIACVCMFNRATRFKLLFTYVATWLAYFSILFFSSHSASNVRSIVRESTSGRYELWVNAFQCWSQSPIFGCGFYQLDQYSGVISSHPHNLFIQILTETGLVGFSFLVLLIWNILKRIKWNLKENYFVISALMAVTIDLFFSGIHIYPITQVALLWLFVFLLKNPEFQHATSFNLSTREASKKSQFFKFIVYILITLAFIYLFFNTSALSESLPSTPPRFWEYGYQLF</sequence>
<feature type="transmembrane region" description="Helical" evidence="5">
    <location>
        <begin position="147"/>
        <end position="164"/>
    </location>
</feature>
<evidence type="ECO:0000259" key="6">
    <source>
        <dbReference type="Pfam" id="PF04932"/>
    </source>
</evidence>
<feature type="transmembrane region" description="Helical" evidence="5">
    <location>
        <begin position="65"/>
        <end position="86"/>
    </location>
</feature>
<keyword evidence="7" id="KW-0436">Ligase</keyword>
<proteinExistence type="predicted"/>
<feature type="transmembrane region" description="Helical" evidence="5">
    <location>
        <begin position="106"/>
        <end position="135"/>
    </location>
</feature>
<dbReference type="InterPro" id="IPR051533">
    <property type="entry name" value="WaaL-like"/>
</dbReference>
<evidence type="ECO:0000313" key="7">
    <source>
        <dbReference type="EMBL" id="HJF26760.1"/>
    </source>
</evidence>
<evidence type="ECO:0000256" key="4">
    <source>
        <dbReference type="ARBA" id="ARBA00023136"/>
    </source>
</evidence>
<evidence type="ECO:0000256" key="2">
    <source>
        <dbReference type="ARBA" id="ARBA00022692"/>
    </source>
</evidence>